<dbReference type="EMBL" id="QPKB01000117">
    <property type="protein sequence ID" value="RWR97851.1"/>
    <property type="molecule type" value="Genomic_DNA"/>
</dbReference>
<dbReference type="STRING" id="337451.A0A3S3RAH0"/>
<feature type="domain" description="Isopenicillin N synthase-like Fe(2+) 2OG dioxygenase" evidence="1">
    <location>
        <begin position="1"/>
        <end position="30"/>
    </location>
</feature>
<sequence length="100" mass="11280">MEVLSNGRYKSVQHRTVVNKERMRITVAVGHRPENDAIMAPAHQLVEKDGGLRFKSLRFGDYMKLQQTIVSEGKHALKTLAFQQDTAVMPSQSADERAVE</sequence>
<evidence type="ECO:0000313" key="3">
    <source>
        <dbReference type="Proteomes" id="UP000283530"/>
    </source>
</evidence>
<dbReference type="Gene3D" id="2.60.120.330">
    <property type="entry name" value="B-lactam Antibiotic, Isopenicillin N Synthase, Chain"/>
    <property type="match status" value="1"/>
</dbReference>
<accession>A0A3S3RAH0</accession>
<reference evidence="2 3" key="1">
    <citation type="journal article" date="2019" name="Nat. Plants">
        <title>Stout camphor tree genome fills gaps in understanding of flowering plant genome evolution.</title>
        <authorList>
            <person name="Chaw S.M."/>
            <person name="Liu Y.C."/>
            <person name="Wu Y.W."/>
            <person name="Wang H.Y."/>
            <person name="Lin C.I."/>
            <person name="Wu C.S."/>
            <person name="Ke H.M."/>
            <person name="Chang L.Y."/>
            <person name="Hsu C.Y."/>
            <person name="Yang H.T."/>
            <person name="Sudianto E."/>
            <person name="Hsu M.H."/>
            <person name="Wu K.P."/>
            <person name="Wang L.N."/>
            <person name="Leebens-Mack J.H."/>
            <person name="Tsai I.J."/>
        </authorList>
    </citation>
    <scope>NUCLEOTIDE SEQUENCE [LARGE SCALE GENOMIC DNA]</scope>
    <source>
        <strain evidence="3">cv. Chaw 1501</strain>
        <tissue evidence="2">Young leaves</tissue>
    </source>
</reference>
<dbReference type="Pfam" id="PF03171">
    <property type="entry name" value="2OG-FeII_Oxy"/>
    <property type="match status" value="1"/>
</dbReference>
<comment type="caution">
    <text evidence="2">The sequence shown here is derived from an EMBL/GenBank/DDBJ whole genome shotgun (WGS) entry which is preliminary data.</text>
</comment>
<dbReference type="InterPro" id="IPR027443">
    <property type="entry name" value="IPNS-like_sf"/>
</dbReference>
<dbReference type="SUPFAM" id="SSF51197">
    <property type="entry name" value="Clavaminate synthase-like"/>
    <property type="match status" value="1"/>
</dbReference>
<name>A0A3S3RAH0_9MAGN</name>
<gene>
    <name evidence="2" type="ORF">CKAN_02731300</name>
</gene>
<protein>
    <recommendedName>
        <fullName evidence="1">Isopenicillin N synthase-like Fe(2+) 2OG dioxygenase domain-containing protein</fullName>
    </recommendedName>
</protein>
<keyword evidence="3" id="KW-1185">Reference proteome</keyword>
<evidence type="ECO:0000313" key="2">
    <source>
        <dbReference type="EMBL" id="RWR97851.1"/>
    </source>
</evidence>
<dbReference type="InterPro" id="IPR044861">
    <property type="entry name" value="IPNS-like_FE2OG_OXY"/>
</dbReference>
<organism evidence="2 3">
    <name type="scientific">Cinnamomum micranthum f. kanehirae</name>
    <dbReference type="NCBI Taxonomy" id="337451"/>
    <lineage>
        <taxon>Eukaryota</taxon>
        <taxon>Viridiplantae</taxon>
        <taxon>Streptophyta</taxon>
        <taxon>Embryophyta</taxon>
        <taxon>Tracheophyta</taxon>
        <taxon>Spermatophyta</taxon>
        <taxon>Magnoliopsida</taxon>
        <taxon>Magnoliidae</taxon>
        <taxon>Laurales</taxon>
        <taxon>Lauraceae</taxon>
        <taxon>Cinnamomum</taxon>
    </lineage>
</organism>
<dbReference type="Proteomes" id="UP000283530">
    <property type="component" value="Unassembled WGS sequence"/>
</dbReference>
<proteinExistence type="predicted"/>
<dbReference type="AlphaFoldDB" id="A0A3S3RAH0"/>
<evidence type="ECO:0000259" key="1">
    <source>
        <dbReference type="Pfam" id="PF03171"/>
    </source>
</evidence>
<dbReference type="OrthoDB" id="288590at2759"/>